<protein>
    <submittedName>
        <fullName evidence="2">DUF2192 domain-containing protein</fullName>
    </submittedName>
</protein>
<comment type="caution">
    <text evidence="2">The sequence shown here is derived from an EMBL/GenBank/DDBJ whole genome shotgun (WGS) entry which is preliminary data.</text>
</comment>
<evidence type="ECO:0000256" key="1">
    <source>
        <dbReference type="SAM" id="MobiDB-lite"/>
    </source>
</evidence>
<dbReference type="InterPro" id="IPR018693">
    <property type="entry name" value="DUF2192"/>
</dbReference>
<sequence>MPQAPSYHKERLEAAVEIWGEILNGSVTTREQLAELLRQVYTSLDIEPIRGKTKIDIYDKELATVFLVGKYGLGLEEELEKYQHLFSVEIAASRVLENILNGDDPRKALAEHFYRVDENAVFRVLRLAMTANVLNYMSEEQFLKVLQKFEASFPEYSSNFLGFKRFYIAYKLAESIARGDVRNRIEKEALKHALCLRLGTEKAAPPDWLVREVAVKVLRVPEHRANDSLSMSREEQKHRGGFRERRTRRAAEQSG</sequence>
<proteinExistence type="predicted"/>
<organism evidence="2">
    <name type="scientific">Thermofilum pendens</name>
    <dbReference type="NCBI Taxonomy" id="2269"/>
    <lineage>
        <taxon>Archaea</taxon>
        <taxon>Thermoproteota</taxon>
        <taxon>Thermoprotei</taxon>
        <taxon>Thermofilales</taxon>
        <taxon>Thermofilaceae</taxon>
        <taxon>Thermofilum</taxon>
    </lineage>
</organism>
<reference evidence="2" key="1">
    <citation type="journal article" date="2020" name="mSystems">
        <title>Genome- and Community-Level Interaction Insights into Carbon Utilization and Element Cycling Functions of Hydrothermarchaeota in Hydrothermal Sediment.</title>
        <authorList>
            <person name="Zhou Z."/>
            <person name="Liu Y."/>
            <person name="Xu W."/>
            <person name="Pan J."/>
            <person name="Luo Z.H."/>
            <person name="Li M."/>
        </authorList>
    </citation>
    <scope>NUCLEOTIDE SEQUENCE</scope>
    <source>
        <strain evidence="2">SpSt-649</strain>
    </source>
</reference>
<dbReference type="AlphaFoldDB" id="A0A7C4H8U6"/>
<dbReference type="Pfam" id="PF09958">
    <property type="entry name" value="DUF2192"/>
    <property type="match status" value="1"/>
</dbReference>
<evidence type="ECO:0000313" key="2">
    <source>
        <dbReference type="EMBL" id="HGM46771.1"/>
    </source>
</evidence>
<feature type="region of interest" description="Disordered" evidence="1">
    <location>
        <begin position="227"/>
        <end position="255"/>
    </location>
</feature>
<gene>
    <name evidence="2" type="ORF">ENU21_03320</name>
</gene>
<accession>A0A7C4H8U6</accession>
<name>A0A7C4H8U6_THEPE</name>
<feature type="compositionally biased region" description="Basic and acidic residues" evidence="1">
    <location>
        <begin position="227"/>
        <end position="244"/>
    </location>
</feature>
<dbReference type="EMBL" id="DTBQ01000092">
    <property type="protein sequence ID" value="HGM46771.1"/>
    <property type="molecule type" value="Genomic_DNA"/>
</dbReference>